<comment type="caution">
    <text evidence="1">The sequence shown here is derived from an EMBL/GenBank/DDBJ whole genome shotgun (WGS) entry which is preliminary data.</text>
</comment>
<dbReference type="AlphaFoldDB" id="A0A2B4RHY3"/>
<dbReference type="Proteomes" id="UP000225706">
    <property type="component" value="Unassembled WGS sequence"/>
</dbReference>
<protein>
    <submittedName>
        <fullName evidence="1">Uncharacterized protein</fullName>
    </submittedName>
</protein>
<proteinExistence type="predicted"/>
<reference evidence="2" key="1">
    <citation type="journal article" date="2017" name="bioRxiv">
        <title>Comparative analysis of the genomes of Stylophora pistillata and Acropora digitifera provides evidence for extensive differences between species of corals.</title>
        <authorList>
            <person name="Voolstra C.R."/>
            <person name="Li Y."/>
            <person name="Liew Y.J."/>
            <person name="Baumgarten S."/>
            <person name="Zoccola D."/>
            <person name="Flot J.-F."/>
            <person name="Tambutte S."/>
            <person name="Allemand D."/>
            <person name="Aranda M."/>
        </authorList>
    </citation>
    <scope>NUCLEOTIDE SEQUENCE [LARGE SCALE GENOMIC DNA]</scope>
</reference>
<evidence type="ECO:0000313" key="1">
    <source>
        <dbReference type="EMBL" id="PFX15875.1"/>
    </source>
</evidence>
<gene>
    <name evidence="1" type="ORF">AWC38_SpisGene19885</name>
</gene>
<sequence>MNPPDPNGRSRYEILKIWIPTHGVVNIYRNPRGGYEIHNGYLAEKRKGYSHGRRYDRLTIVTPRGKKIVVRRYEDDGDIRRTRFPDHPSTTRRIRNANTRLLVPEGIMRLKFVKALPRRTKNLSLY</sequence>
<evidence type="ECO:0000313" key="2">
    <source>
        <dbReference type="Proteomes" id="UP000225706"/>
    </source>
</evidence>
<dbReference type="EMBL" id="LSMT01000600">
    <property type="protein sequence ID" value="PFX15875.1"/>
    <property type="molecule type" value="Genomic_DNA"/>
</dbReference>
<accession>A0A2B4RHY3</accession>
<keyword evidence="2" id="KW-1185">Reference proteome</keyword>
<name>A0A2B4RHY3_STYPI</name>
<organism evidence="1 2">
    <name type="scientific">Stylophora pistillata</name>
    <name type="common">Smooth cauliflower coral</name>
    <dbReference type="NCBI Taxonomy" id="50429"/>
    <lineage>
        <taxon>Eukaryota</taxon>
        <taxon>Metazoa</taxon>
        <taxon>Cnidaria</taxon>
        <taxon>Anthozoa</taxon>
        <taxon>Hexacorallia</taxon>
        <taxon>Scleractinia</taxon>
        <taxon>Astrocoeniina</taxon>
        <taxon>Pocilloporidae</taxon>
        <taxon>Stylophora</taxon>
    </lineage>
</organism>